<sequence length="801" mass="88899">MSDPTEPGFATFIYTDCRPGQGLNRSAGLQFQARSRDADQAAMPVVQRSLLYEAPDKWMRERRPVEAYPPSFAHVWDGWLATAAGRYLGKEANGSREGNQLTHSIVTREPAAYGLIRPAQLFRAPFWTGEPAASTDCPPVPAGWEPGPFDAEQAQKFVLDTPDGPALLLALLSALERLDTPQKRRILFVATEPEPVLRWIAAATLLLPQRRALAVGFKVFTPDPARAVQPVVAVHPDWDATTARVGNDLGYAVFDLVNGGCSEVEPTPSARRWVELFCTLDPFDVVDVIEVAAESTLDDQDAAMLGRTAILRERPTEQSARTLLGWLRDTPRDLLAAHRGTIVDLLAEGVDQWPLDVLLLFDEVSRSGQVPEDRMAPVRLALIRAELHRAHRHAEVTDVALPALPDHLWHPAYRDAAQASVIEALSTARPAAFDAILRVAARFDLPVRVGDIAEPAHRFVLHWADHPDLGYDVTAWPCGQELDDLLADELSGRIAAKPTLSPVIGDDWWRGRVKHLPGPHTHLDRAVAAASMVHMSEAKRRQLADYLIRDALGRPNPEQAVGDVVSLLWSRATPTYGELRDLRSVLPERAPVDPRVFVVLRHDLESGELTDDALALARAFVELGVWLPSRGVTEMLSADRTLQRLRDEAVKRTLTEQPPSNFTDKLKQLPARLIALRADELVGAMLRTESPRTVLAALEAVSIEIGEAYLRRLRHELREAGSLSHLTTAFFLGVNSQIGESYRKSLLLVVERWVNDASNKLLKRAEERIDAVSKDYGRVWRDFVSDFRRGPAGRMMRRLGG</sequence>
<keyword evidence="5" id="KW-1185">Reference proteome</keyword>
<reference evidence="4 5" key="1">
    <citation type="submission" date="2020-03" db="EMBL/GenBank/DDBJ databases">
        <title>Whole genome shotgun sequence of Phytohabitans rumicis NBRC 108638.</title>
        <authorList>
            <person name="Komaki H."/>
            <person name="Tamura T."/>
        </authorList>
    </citation>
    <scope>NUCLEOTIDE SEQUENCE [LARGE SCALE GENOMIC DNA]</scope>
    <source>
        <strain evidence="4 5">NBRC 108638</strain>
    </source>
</reference>
<protein>
    <submittedName>
        <fullName evidence="4">Uncharacterized protein</fullName>
    </submittedName>
</protein>
<feature type="domain" description="GTPase-associated protein 1 N-terminal" evidence="1">
    <location>
        <begin position="9"/>
        <end position="141"/>
    </location>
</feature>
<name>A0A6V8L1G3_9ACTN</name>
<dbReference type="AlphaFoldDB" id="A0A6V8L1G3"/>
<evidence type="ECO:0000313" key="5">
    <source>
        <dbReference type="Proteomes" id="UP000482960"/>
    </source>
</evidence>
<dbReference type="InterPro" id="IPR049532">
    <property type="entry name" value="GAP1-like_C"/>
</dbReference>
<evidence type="ECO:0000259" key="3">
    <source>
        <dbReference type="Pfam" id="PF20052"/>
    </source>
</evidence>
<feature type="domain" description="GTPase-associated protein 1 middle" evidence="2">
    <location>
        <begin position="166"/>
        <end position="257"/>
    </location>
</feature>
<feature type="domain" description="GTPase-associated protein 1-like C-terminal" evidence="3">
    <location>
        <begin position="294"/>
        <end position="775"/>
    </location>
</feature>
<dbReference type="InterPro" id="IPR045402">
    <property type="entry name" value="GAP1-N2"/>
</dbReference>
<evidence type="ECO:0000259" key="1">
    <source>
        <dbReference type="Pfam" id="PF20013"/>
    </source>
</evidence>
<proteinExistence type="predicted"/>
<accession>A0A6V8L1G3</accession>
<dbReference type="Pfam" id="PF20014">
    <property type="entry name" value="GAP1-M"/>
    <property type="match status" value="1"/>
</dbReference>
<evidence type="ECO:0000259" key="2">
    <source>
        <dbReference type="Pfam" id="PF20014"/>
    </source>
</evidence>
<dbReference type="Proteomes" id="UP000482960">
    <property type="component" value="Unassembled WGS sequence"/>
</dbReference>
<evidence type="ECO:0000313" key="4">
    <source>
        <dbReference type="EMBL" id="GFJ86565.1"/>
    </source>
</evidence>
<reference evidence="4 5" key="2">
    <citation type="submission" date="2020-03" db="EMBL/GenBank/DDBJ databases">
        <authorList>
            <person name="Ichikawa N."/>
            <person name="Kimura A."/>
            <person name="Kitahashi Y."/>
            <person name="Uohara A."/>
        </authorList>
    </citation>
    <scope>NUCLEOTIDE SEQUENCE [LARGE SCALE GENOMIC DNA]</scope>
    <source>
        <strain evidence="4 5">NBRC 108638</strain>
    </source>
</reference>
<dbReference type="RefSeq" id="WP_173073129.1">
    <property type="nucleotide sequence ID" value="NZ_BAABJB010000030.1"/>
</dbReference>
<dbReference type="Pfam" id="PF20052">
    <property type="entry name" value="GAP1-C"/>
    <property type="match status" value="1"/>
</dbReference>
<dbReference type="EMBL" id="BLPG01000001">
    <property type="protein sequence ID" value="GFJ86565.1"/>
    <property type="molecule type" value="Genomic_DNA"/>
</dbReference>
<gene>
    <name evidence="4" type="ORF">Prum_002070</name>
</gene>
<dbReference type="InterPro" id="IPR045401">
    <property type="entry name" value="GAP1-M"/>
</dbReference>
<comment type="caution">
    <text evidence="4">The sequence shown here is derived from an EMBL/GenBank/DDBJ whole genome shotgun (WGS) entry which is preliminary data.</text>
</comment>
<dbReference type="Pfam" id="PF20013">
    <property type="entry name" value="GAP1-N2"/>
    <property type="match status" value="1"/>
</dbReference>
<organism evidence="4 5">
    <name type="scientific">Phytohabitans rumicis</name>
    <dbReference type="NCBI Taxonomy" id="1076125"/>
    <lineage>
        <taxon>Bacteria</taxon>
        <taxon>Bacillati</taxon>
        <taxon>Actinomycetota</taxon>
        <taxon>Actinomycetes</taxon>
        <taxon>Micromonosporales</taxon>
        <taxon>Micromonosporaceae</taxon>
    </lineage>
</organism>